<dbReference type="PANTHER" id="PTHR10851:SF0">
    <property type="entry name" value="PYRIDOXINE-5'-PHOSPHATE OXIDASE"/>
    <property type="match status" value="1"/>
</dbReference>
<dbReference type="PROSITE" id="PS01064">
    <property type="entry name" value="PYRIDOX_OXIDASE"/>
    <property type="match status" value="1"/>
</dbReference>
<dbReference type="InterPro" id="IPR000659">
    <property type="entry name" value="Pyridox_Oxase"/>
</dbReference>
<dbReference type="NCBIfam" id="TIGR00558">
    <property type="entry name" value="pdxH"/>
    <property type="match status" value="1"/>
</dbReference>
<dbReference type="InterPro" id="IPR012349">
    <property type="entry name" value="Split_barrel_FMN-bd"/>
</dbReference>
<evidence type="ECO:0000256" key="5">
    <source>
        <dbReference type="ARBA" id="ARBA00022630"/>
    </source>
</evidence>
<evidence type="ECO:0000259" key="8">
    <source>
        <dbReference type="Pfam" id="PF01243"/>
    </source>
</evidence>
<keyword evidence="7" id="KW-0560">Oxidoreductase</keyword>
<dbReference type="EC" id="1.4.3.5" evidence="4"/>
<evidence type="ECO:0000256" key="1">
    <source>
        <dbReference type="ARBA" id="ARBA00001917"/>
    </source>
</evidence>
<dbReference type="InterPro" id="IPR011576">
    <property type="entry name" value="Pyridox_Oxase_N"/>
</dbReference>
<keyword evidence="11" id="KW-1185">Reference proteome</keyword>
<comment type="pathway">
    <text evidence="3">Cofactor metabolism; pyridoxal 5'-phosphate salvage; pyridoxal 5'-phosphate from pyridoxine 5'-phosphate: step 1/1.</text>
</comment>
<evidence type="ECO:0000256" key="2">
    <source>
        <dbReference type="ARBA" id="ARBA00004738"/>
    </source>
</evidence>
<keyword evidence="5" id="KW-0285">Flavoprotein</keyword>
<evidence type="ECO:0000313" key="10">
    <source>
        <dbReference type="EMBL" id="KAF9519591.1"/>
    </source>
</evidence>
<evidence type="ECO:0000256" key="7">
    <source>
        <dbReference type="ARBA" id="ARBA00023002"/>
    </source>
</evidence>
<organism evidence="10 11">
    <name type="scientific">Hydnum rufescens UP504</name>
    <dbReference type="NCBI Taxonomy" id="1448309"/>
    <lineage>
        <taxon>Eukaryota</taxon>
        <taxon>Fungi</taxon>
        <taxon>Dikarya</taxon>
        <taxon>Basidiomycota</taxon>
        <taxon>Agaricomycotina</taxon>
        <taxon>Agaricomycetes</taxon>
        <taxon>Cantharellales</taxon>
        <taxon>Hydnaceae</taxon>
        <taxon>Hydnum</taxon>
    </lineage>
</organism>
<dbReference type="InterPro" id="IPR019576">
    <property type="entry name" value="Pyridoxamine_oxidase_dimer_C"/>
</dbReference>
<accession>A0A9P6DYK8</accession>
<dbReference type="Gene3D" id="2.30.110.10">
    <property type="entry name" value="Electron Transport, Fmn-binding Protein, Chain A"/>
    <property type="match status" value="1"/>
</dbReference>
<feature type="domain" description="Pyridoxine 5'-phosphate oxidase dimerisation C-terminal" evidence="9">
    <location>
        <begin position="169"/>
        <end position="215"/>
    </location>
</feature>
<dbReference type="InterPro" id="IPR019740">
    <property type="entry name" value="Pyridox_Oxase_CS"/>
</dbReference>
<dbReference type="GO" id="GO:0004733">
    <property type="term" value="F:pyridoxamine phosphate oxidase activity"/>
    <property type="evidence" value="ECO:0007669"/>
    <property type="project" value="UniProtKB-EC"/>
</dbReference>
<keyword evidence="6" id="KW-0288">FMN</keyword>
<evidence type="ECO:0000256" key="4">
    <source>
        <dbReference type="ARBA" id="ARBA00012801"/>
    </source>
</evidence>
<comment type="cofactor">
    <cofactor evidence="1">
        <name>FMN</name>
        <dbReference type="ChEBI" id="CHEBI:58210"/>
    </cofactor>
</comment>
<reference evidence="10" key="1">
    <citation type="journal article" date="2020" name="Nat. Commun.">
        <title>Large-scale genome sequencing of mycorrhizal fungi provides insights into the early evolution of symbiotic traits.</title>
        <authorList>
            <person name="Miyauchi S."/>
            <person name="Kiss E."/>
            <person name="Kuo A."/>
            <person name="Drula E."/>
            <person name="Kohler A."/>
            <person name="Sanchez-Garcia M."/>
            <person name="Morin E."/>
            <person name="Andreopoulos B."/>
            <person name="Barry K.W."/>
            <person name="Bonito G."/>
            <person name="Buee M."/>
            <person name="Carver A."/>
            <person name="Chen C."/>
            <person name="Cichocki N."/>
            <person name="Clum A."/>
            <person name="Culley D."/>
            <person name="Crous P.W."/>
            <person name="Fauchery L."/>
            <person name="Girlanda M."/>
            <person name="Hayes R.D."/>
            <person name="Keri Z."/>
            <person name="LaButti K."/>
            <person name="Lipzen A."/>
            <person name="Lombard V."/>
            <person name="Magnuson J."/>
            <person name="Maillard F."/>
            <person name="Murat C."/>
            <person name="Nolan M."/>
            <person name="Ohm R.A."/>
            <person name="Pangilinan J."/>
            <person name="Pereira M.F."/>
            <person name="Perotto S."/>
            <person name="Peter M."/>
            <person name="Pfister S."/>
            <person name="Riley R."/>
            <person name="Sitrit Y."/>
            <person name="Stielow J.B."/>
            <person name="Szollosi G."/>
            <person name="Zifcakova L."/>
            <person name="Stursova M."/>
            <person name="Spatafora J.W."/>
            <person name="Tedersoo L."/>
            <person name="Vaario L.M."/>
            <person name="Yamada A."/>
            <person name="Yan M."/>
            <person name="Wang P."/>
            <person name="Xu J."/>
            <person name="Bruns T."/>
            <person name="Baldrian P."/>
            <person name="Vilgalys R."/>
            <person name="Dunand C."/>
            <person name="Henrissat B."/>
            <person name="Grigoriev I.V."/>
            <person name="Hibbett D."/>
            <person name="Nagy L.G."/>
            <person name="Martin F.M."/>
        </authorList>
    </citation>
    <scope>NUCLEOTIDE SEQUENCE</scope>
    <source>
        <strain evidence="10">UP504</strain>
    </source>
</reference>
<dbReference type="PIRSF" id="PIRSF000190">
    <property type="entry name" value="Pyd_amn-ph_oxd"/>
    <property type="match status" value="1"/>
</dbReference>
<dbReference type="AlphaFoldDB" id="A0A9P6DYK8"/>
<dbReference type="Proteomes" id="UP000886523">
    <property type="component" value="Unassembled WGS sequence"/>
</dbReference>
<dbReference type="Pfam" id="PF10590">
    <property type="entry name" value="PNP_phzG_C"/>
    <property type="match status" value="1"/>
</dbReference>
<dbReference type="GO" id="GO:0010181">
    <property type="term" value="F:FMN binding"/>
    <property type="evidence" value="ECO:0007669"/>
    <property type="project" value="InterPro"/>
</dbReference>
<dbReference type="Pfam" id="PF01243">
    <property type="entry name" value="PNPOx_N"/>
    <property type="match status" value="1"/>
</dbReference>
<comment type="caution">
    <text evidence="10">The sequence shown here is derived from an EMBL/GenBank/DDBJ whole genome shotgun (WGS) entry which is preliminary data.</text>
</comment>
<evidence type="ECO:0000256" key="3">
    <source>
        <dbReference type="ARBA" id="ARBA00005037"/>
    </source>
</evidence>
<dbReference type="EMBL" id="MU128917">
    <property type="protein sequence ID" value="KAF9519591.1"/>
    <property type="molecule type" value="Genomic_DNA"/>
</dbReference>
<protein>
    <recommendedName>
        <fullName evidence="4">pyridoxal 5'-phosphate synthase</fullName>
        <ecNumber evidence="4">1.4.3.5</ecNumber>
    </recommendedName>
</protein>
<feature type="domain" description="Pyridoxamine 5'-phosphate oxidase N-terminal" evidence="8">
    <location>
        <begin position="35"/>
        <end position="139"/>
    </location>
</feature>
<proteinExistence type="predicted"/>
<dbReference type="SUPFAM" id="SSF50475">
    <property type="entry name" value="FMN-binding split barrel"/>
    <property type="match status" value="1"/>
</dbReference>
<dbReference type="NCBIfam" id="NF004231">
    <property type="entry name" value="PRK05679.1"/>
    <property type="match status" value="1"/>
</dbReference>
<evidence type="ECO:0000313" key="11">
    <source>
        <dbReference type="Proteomes" id="UP000886523"/>
    </source>
</evidence>
<evidence type="ECO:0000259" key="9">
    <source>
        <dbReference type="Pfam" id="PF10590"/>
    </source>
</evidence>
<dbReference type="PANTHER" id="PTHR10851">
    <property type="entry name" value="PYRIDOXINE-5-PHOSPHATE OXIDASE"/>
    <property type="match status" value="1"/>
</dbReference>
<dbReference type="OrthoDB" id="303614at2759"/>
<sequence length="215" mass="24126">MASHAPPIIAVTTHHQYDSPTTLAPNLKKIPAVVEPEAMTFSTASASGIPSSRVVLLKRVDEGGFVIYTNYTSRKSRELKENPVAALTFYWKEIHRQVRVVGRVEMVAKLESEAYFKSRPVGSRIGAYASKQSTVVEEGDVQRRYHVLEERFGIQGGSADVDIPLPEFWGGWRVIPDEVEFWAGKPSRLHDRVRYTRVSTEASADSTWKIDRLAP</sequence>
<comment type="pathway">
    <text evidence="2">Cofactor metabolism; pyridoxal 5'-phosphate salvage; pyridoxal 5'-phosphate from pyridoxamine 5'-phosphate: step 1/1.</text>
</comment>
<gene>
    <name evidence="10" type="ORF">BS47DRAFT_1337040</name>
</gene>
<dbReference type="GO" id="GO:0008615">
    <property type="term" value="P:pyridoxine biosynthetic process"/>
    <property type="evidence" value="ECO:0007669"/>
    <property type="project" value="InterPro"/>
</dbReference>
<evidence type="ECO:0000256" key="6">
    <source>
        <dbReference type="ARBA" id="ARBA00022643"/>
    </source>
</evidence>
<name>A0A9P6DYK8_9AGAM</name>